<organism evidence="2 3">
    <name type="scientific">Halobacillus aidingensis</name>
    <dbReference type="NCBI Taxonomy" id="240303"/>
    <lineage>
        <taxon>Bacteria</taxon>
        <taxon>Bacillati</taxon>
        <taxon>Bacillota</taxon>
        <taxon>Bacilli</taxon>
        <taxon>Bacillales</taxon>
        <taxon>Bacillaceae</taxon>
        <taxon>Halobacillus</taxon>
    </lineage>
</organism>
<keyword evidence="3" id="KW-1185">Reference proteome</keyword>
<name>A0A1H0RUN6_HALAD</name>
<dbReference type="Gene3D" id="3.10.620.30">
    <property type="match status" value="1"/>
</dbReference>
<evidence type="ECO:0000259" key="1">
    <source>
        <dbReference type="SMART" id="SM00460"/>
    </source>
</evidence>
<accession>A0A1H0RUN6</accession>
<dbReference type="OrthoDB" id="9787782at2"/>
<evidence type="ECO:0000313" key="3">
    <source>
        <dbReference type="Proteomes" id="UP000198860"/>
    </source>
</evidence>
<keyword evidence="2" id="KW-0378">Hydrolase</keyword>
<dbReference type="GO" id="GO:0006508">
    <property type="term" value="P:proteolysis"/>
    <property type="evidence" value="ECO:0007669"/>
    <property type="project" value="UniProtKB-KW"/>
</dbReference>
<dbReference type="AlphaFoldDB" id="A0A1H0RUN6"/>
<dbReference type="InterPro" id="IPR002931">
    <property type="entry name" value="Transglutaminase-like"/>
</dbReference>
<dbReference type="EMBL" id="FNIZ01000016">
    <property type="protein sequence ID" value="SDP33133.1"/>
    <property type="molecule type" value="Genomic_DNA"/>
</dbReference>
<dbReference type="GO" id="GO:0008233">
    <property type="term" value="F:peptidase activity"/>
    <property type="evidence" value="ECO:0007669"/>
    <property type="project" value="UniProtKB-KW"/>
</dbReference>
<dbReference type="InterPro" id="IPR038765">
    <property type="entry name" value="Papain-like_cys_pep_sf"/>
</dbReference>
<proteinExistence type="predicted"/>
<feature type="domain" description="Transglutaminase-like" evidence="1">
    <location>
        <begin position="171"/>
        <end position="238"/>
    </location>
</feature>
<protein>
    <submittedName>
        <fullName evidence="2">Transglutaminase-like enzyme, putative cysteine protease</fullName>
    </submittedName>
</protein>
<dbReference type="RefSeq" id="WP_089653647.1">
    <property type="nucleotide sequence ID" value="NZ_FNIZ01000016.1"/>
</dbReference>
<dbReference type="SMART" id="SM00460">
    <property type="entry name" value="TGc"/>
    <property type="match status" value="1"/>
</dbReference>
<sequence length="283" mass="32641">MKFQIEHTNTFYYDNFVDQSMNHIRLKPRTDECQRLLAYRTEITPGSMTKEHIDLWGNHVETFFIPEKHEHLTLKTTSTVSIQKSPFIRMIECSDEMRTIFHSELFRRHYLAYLNETPYTFLYKEQIEEIFNEVGDASDPIRFSLRLMEYINQSIRYDTTTTQVNTKAYESWPLRSGVCQDYAHVMIGVLRSQGIPARYVSGYLYVGEDSALVGDAATHAWVEVMVPGIGWIGLDPTNNVEALEQHIRIGTGRDYADVSPLQGVYRGGGQNLDVKVSVTLLDH</sequence>
<dbReference type="STRING" id="240303.SAMN05421677_11639"/>
<evidence type="ECO:0000313" key="2">
    <source>
        <dbReference type="EMBL" id="SDP33133.1"/>
    </source>
</evidence>
<dbReference type="PANTHER" id="PTHR33490:SF6">
    <property type="entry name" value="SLL1049 PROTEIN"/>
    <property type="match status" value="1"/>
</dbReference>
<dbReference type="Pfam" id="PF08379">
    <property type="entry name" value="Bact_transglu_N"/>
    <property type="match status" value="1"/>
</dbReference>
<dbReference type="InterPro" id="IPR013589">
    <property type="entry name" value="Bac_transglu_N"/>
</dbReference>
<reference evidence="3" key="1">
    <citation type="submission" date="2016-10" db="EMBL/GenBank/DDBJ databases">
        <authorList>
            <person name="Varghese N."/>
            <person name="Submissions S."/>
        </authorList>
    </citation>
    <scope>NUCLEOTIDE SEQUENCE [LARGE SCALE GENOMIC DNA]</scope>
    <source>
        <strain evidence="3">CGMCC 1.3703</strain>
    </source>
</reference>
<dbReference type="Proteomes" id="UP000198860">
    <property type="component" value="Unassembled WGS sequence"/>
</dbReference>
<keyword evidence="2" id="KW-0645">Protease</keyword>
<gene>
    <name evidence="2" type="ORF">SAMN05421677_11639</name>
</gene>
<dbReference type="Pfam" id="PF01841">
    <property type="entry name" value="Transglut_core"/>
    <property type="match status" value="1"/>
</dbReference>
<dbReference type="SUPFAM" id="SSF54001">
    <property type="entry name" value="Cysteine proteinases"/>
    <property type="match status" value="1"/>
</dbReference>
<dbReference type="PANTHER" id="PTHR33490">
    <property type="entry name" value="BLR5614 PROTEIN-RELATED"/>
    <property type="match status" value="1"/>
</dbReference>